<organism evidence="2 3">
    <name type="scientific">Dactylosporangium salmoneum</name>
    <dbReference type="NCBI Taxonomy" id="53361"/>
    <lineage>
        <taxon>Bacteria</taxon>
        <taxon>Bacillati</taxon>
        <taxon>Actinomycetota</taxon>
        <taxon>Actinomycetes</taxon>
        <taxon>Micromonosporales</taxon>
        <taxon>Micromonosporaceae</taxon>
        <taxon>Dactylosporangium</taxon>
    </lineage>
</organism>
<dbReference type="InterPro" id="IPR020845">
    <property type="entry name" value="AMP-binding_CS"/>
</dbReference>
<dbReference type="PRINTS" id="PR00154">
    <property type="entry name" value="AMPBINDING"/>
</dbReference>
<evidence type="ECO:0000259" key="1">
    <source>
        <dbReference type="PROSITE" id="PS50075"/>
    </source>
</evidence>
<dbReference type="InterPro" id="IPR036736">
    <property type="entry name" value="ACP-like_sf"/>
</dbReference>
<dbReference type="SUPFAM" id="SSF56801">
    <property type="entry name" value="Acetyl-CoA synthetase-like"/>
    <property type="match status" value="1"/>
</dbReference>
<evidence type="ECO:0000313" key="2">
    <source>
        <dbReference type="EMBL" id="GAA2359911.1"/>
    </source>
</evidence>
<protein>
    <recommendedName>
        <fullName evidence="1">Carrier domain-containing protein</fullName>
    </recommendedName>
</protein>
<sequence>MLEPVHCSFERQRRATPHLAAVEFDGATLTYEELGRRADALAARLAELSVGPGSVVGIAVERSFDLPVAVLGTLRAGAAYLPLDLSYPPDRLDFMLRDGGARVLVAQDGPAGRLSVPTGVAVVRADEGVPPTQLPQPRLDDLAYVLYTSGSTGTPKGVAMPHGPLANLLRWQIGVSSCGEGARTLQYSAAGFDASFLEMFSTWATGGCLVLVSEEVRRDSRRLLRYLHEHRVNRLYLPFVALQGLARAAADLGHPPSALREVMTAGEQLYATPALRAFFAALPGSVLDNQYGPTETHVVTCLRLGPDPAAWPERPTVGEPVADAQVWVLDDDGRPLPPGATGQIALGGPVLARGYLGRPGLTAARFVAAPGGEPGARAYLTGDIGFVGDDGEIRFLGRADDQVKIRGHRVELGEVESAVKALPGVEDAVVVAVPGPAGSRLVAYTLGLAADVRRRLAETLPAYLVPALVVPLGRFPLTPSGKVDRRALTDRPVSVEGRGPAPRDALERELLALWRKTLDVDGVGTEDDFFSVGGDSVVALSLVSELNERLAADAELDTLYERPTVAHMSDWIRERERTP</sequence>
<gene>
    <name evidence="2" type="ORF">GCM10010170_054480</name>
</gene>
<dbReference type="Proteomes" id="UP001501444">
    <property type="component" value="Unassembled WGS sequence"/>
</dbReference>
<dbReference type="PROSITE" id="PS00455">
    <property type="entry name" value="AMP_BINDING"/>
    <property type="match status" value="1"/>
</dbReference>
<keyword evidence="3" id="KW-1185">Reference proteome</keyword>
<dbReference type="RefSeq" id="WP_344615351.1">
    <property type="nucleotide sequence ID" value="NZ_BAAARV010000046.1"/>
</dbReference>
<dbReference type="Pfam" id="PF00501">
    <property type="entry name" value="AMP-binding"/>
    <property type="match status" value="1"/>
</dbReference>
<reference evidence="2 3" key="1">
    <citation type="journal article" date="2019" name="Int. J. Syst. Evol. Microbiol.">
        <title>The Global Catalogue of Microorganisms (GCM) 10K type strain sequencing project: providing services to taxonomists for standard genome sequencing and annotation.</title>
        <authorList>
            <consortium name="The Broad Institute Genomics Platform"/>
            <consortium name="The Broad Institute Genome Sequencing Center for Infectious Disease"/>
            <person name="Wu L."/>
            <person name="Ma J."/>
        </authorList>
    </citation>
    <scope>NUCLEOTIDE SEQUENCE [LARGE SCALE GENOMIC DNA]</scope>
    <source>
        <strain evidence="2 3">JCM 3272</strain>
    </source>
</reference>
<dbReference type="NCBIfam" id="TIGR01733">
    <property type="entry name" value="AA-adenyl-dom"/>
    <property type="match status" value="1"/>
</dbReference>
<dbReference type="Gene3D" id="3.40.50.12780">
    <property type="entry name" value="N-terminal domain of ligase-like"/>
    <property type="match status" value="1"/>
</dbReference>
<dbReference type="InterPro" id="IPR045851">
    <property type="entry name" value="AMP-bd_C_sf"/>
</dbReference>
<dbReference type="SUPFAM" id="SSF47336">
    <property type="entry name" value="ACP-like"/>
    <property type="match status" value="1"/>
</dbReference>
<feature type="domain" description="Carrier" evidence="1">
    <location>
        <begin position="501"/>
        <end position="576"/>
    </location>
</feature>
<evidence type="ECO:0000313" key="3">
    <source>
        <dbReference type="Proteomes" id="UP001501444"/>
    </source>
</evidence>
<dbReference type="PANTHER" id="PTHR45527:SF1">
    <property type="entry name" value="FATTY ACID SYNTHASE"/>
    <property type="match status" value="1"/>
</dbReference>
<dbReference type="EMBL" id="BAAARV010000046">
    <property type="protein sequence ID" value="GAA2359911.1"/>
    <property type="molecule type" value="Genomic_DNA"/>
</dbReference>
<dbReference type="Pfam" id="PF13193">
    <property type="entry name" value="AMP-binding_C"/>
    <property type="match status" value="1"/>
</dbReference>
<dbReference type="Gene3D" id="1.10.1200.10">
    <property type="entry name" value="ACP-like"/>
    <property type="match status" value="1"/>
</dbReference>
<name>A0ABN3GST2_9ACTN</name>
<proteinExistence type="predicted"/>
<dbReference type="InterPro" id="IPR009081">
    <property type="entry name" value="PP-bd_ACP"/>
</dbReference>
<dbReference type="PROSITE" id="PS50075">
    <property type="entry name" value="CARRIER"/>
    <property type="match status" value="1"/>
</dbReference>
<comment type="caution">
    <text evidence="2">The sequence shown here is derived from an EMBL/GenBank/DDBJ whole genome shotgun (WGS) entry which is preliminary data.</text>
</comment>
<dbReference type="InterPro" id="IPR010071">
    <property type="entry name" value="AA_adenyl_dom"/>
</dbReference>
<dbReference type="Pfam" id="PF00550">
    <property type="entry name" value="PP-binding"/>
    <property type="match status" value="1"/>
</dbReference>
<accession>A0ABN3GST2</accession>
<dbReference type="InterPro" id="IPR000873">
    <property type="entry name" value="AMP-dep_synth/lig_dom"/>
</dbReference>
<dbReference type="Gene3D" id="3.30.300.30">
    <property type="match status" value="1"/>
</dbReference>
<dbReference type="PANTHER" id="PTHR45527">
    <property type="entry name" value="NONRIBOSOMAL PEPTIDE SYNTHETASE"/>
    <property type="match status" value="1"/>
</dbReference>
<dbReference type="InterPro" id="IPR042099">
    <property type="entry name" value="ANL_N_sf"/>
</dbReference>
<dbReference type="InterPro" id="IPR020459">
    <property type="entry name" value="AMP-binding"/>
</dbReference>
<dbReference type="InterPro" id="IPR025110">
    <property type="entry name" value="AMP-bd_C"/>
</dbReference>